<dbReference type="InterPro" id="IPR050884">
    <property type="entry name" value="CNP_phosphodiesterase-III"/>
</dbReference>
<dbReference type="InterPro" id="IPR002093">
    <property type="entry name" value="BRCA2_repeat"/>
</dbReference>
<dbReference type="Pfam" id="PF00149">
    <property type="entry name" value="Metallophos"/>
    <property type="match status" value="1"/>
</dbReference>
<evidence type="ECO:0000313" key="7">
    <source>
        <dbReference type="Proteomes" id="UP000247903"/>
    </source>
</evidence>
<comment type="similarity">
    <text evidence="4">Belongs to the cyclic nucleotide phosphodiesterase class-III family.</text>
</comment>
<evidence type="ECO:0000256" key="1">
    <source>
        <dbReference type="ARBA" id="ARBA00022723"/>
    </source>
</evidence>
<keyword evidence="1" id="KW-0479">Metal-binding</keyword>
<proteinExistence type="inferred from homology"/>
<dbReference type="PROSITE" id="PS50138">
    <property type="entry name" value="BRCA2_REPEAT"/>
    <property type="match status" value="1"/>
</dbReference>
<dbReference type="InterPro" id="IPR029052">
    <property type="entry name" value="Metallo-depent_PP-like"/>
</dbReference>
<accession>A0A2V4BPF8</accession>
<evidence type="ECO:0000256" key="2">
    <source>
        <dbReference type="ARBA" id="ARBA00022801"/>
    </source>
</evidence>
<evidence type="ECO:0000256" key="3">
    <source>
        <dbReference type="ARBA" id="ARBA00023004"/>
    </source>
</evidence>
<evidence type="ECO:0000259" key="5">
    <source>
        <dbReference type="Pfam" id="PF00149"/>
    </source>
</evidence>
<dbReference type="InterPro" id="IPR004843">
    <property type="entry name" value="Calcineurin-like_PHP"/>
</dbReference>
<keyword evidence="7" id="KW-1185">Reference proteome</keyword>
<name>A0A2V4BPF8_9FLAO</name>
<comment type="caution">
    <text evidence="6">The sequence shown here is derived from an EMBL/GenBank/DDBJ whole genome shotgun (WGS) entry which is preliminary data.</text>
</comment>
<dbReference type="SUPFAM" id="SSF56300">
    <property type="entry name" value="Metallo-dependent phosphatases"/>
    <property type="match status" value="1"/>
</dbReference>
<dbReference type="RefSeq" id="WP_110306471.1">
    <property type="nucleotide sequence ID" value="NZ_QJHK01000007.1"/>
</dbReference>
<dbReference type="GO" id="GO:0046872">
    <property type="term" value="F:metal ion binding"/>
    <property type="evidence" value="ECO:0007669"/>
    <property type="project" value="UniProtKB-KW"/>
</dbReference>
<dbReference type="OrthoDB" id="9785415at2"/>
<protein>
    <recommendedName>
        <fullName evidence="5">Calcineurin-like phosphoesterase domain-containing protein</fullName>
    </recommendedName>
</protein>
<evidence type="ECO:0000313" key="6">
    <source>
        <dbReference type="EMBL" id="PXY40859.1"/>
    </source>
</evidence>
<keyword evidence="2" id="KW-0378">Hydrolase</keyword>
<dbReference type="EMBL" id="QJHK01000007">
    <property type="protein sequence ID" value="PXY40859.1"/>
    <property type="molecule type" value="Genomic_DNA"/>
</dbReference>
<dbReference type="PANTHER" id="PTHR42988">
    <property type="entry name" value="PHOSPHOHYDROLASE"/>
    <property type="match status" value="1"/>
</dbReference>
<dbReference type="Proteomes" id="UP000247903">
    <property type="component" value="Unassembled WGS sequence"/>
</dbReference>
<dbReference type="GO" id="GO:0016787">
    <property type="term" value="F:hydrolase activity"/>
    <property type="evidence" value="ECO:0007669"/>
    <property type="project" value="UniProtKB-KW"/>
</dbReference>
<keyword evidence="3" id="KW-0408">Iron</keyword>
<dbReference type="PANTHER" id="PTHR42988:SF2">
    <property type="entry name" value="CYCLIC NUCLEOTIDE PHOSPHODIESTERASE CBUA0032-RELATED"/>
    <property type="match status" value="1"/>
</dbReference>
<dbReference type="Gene3D" id="3.60.21.10">
    <property type="match status" value="1"/>
</dbReference>
<feature type="domain" description="Calcineurin-like phosphoesterase" evidence="5">
    <location>
        <begin position="5"/>
        <end position="237"/>
    </location>
</feature>
<sequence length="383" mass="43319">MIKKLKIAIVSDLHCTDNIDRRAITRLHPDTPGIPTVRHPVEALKTLIKKDQLEVDILLCPGDIADQVNKIGYHSGWRYVEEIANALNAKSIFATLGNHDVASRAEKPEQAFSVAKTLKTNYPVISPSDQKEFWADNFTVIEEEQYRLLIFNSVHDHFNTTTSKKVSIDEATLEKIKERLEKTDKSKIGIAMSHHHPTNHSNADFSDSDFIDKGDKLLKLLNEYAFSLYIHGHKHEPMLRTLNDVSILCAGSFSCLENLNETESENMFHIVEIFDHKGIVKSWDYGPVSGWHINNSSSGFPNITGYGFKGEINDLASAINDWMIKKNIEISNLRLLKEDIDAISFLRPDQQQDLQNKLISDFSIEVLPGIRCGDKASINKQIN</sequence>
<dbReference type="AlphaFoldDB" id="A0A2V4BPF8"/>
<reference evidence="6 7" key="1">
    <citation type="submission" date="2018-05" db="EMBL/GenBank/DDBJ databases">
        <title>Flavobacterium sp. strain IMCC34759, incomplete genome.</title>
        <authorList>
            <person name="Joung Y."/>
            <person name="Cho J."/>
        </authorList>
    </citation>
    <scope>NUCLEOTIDE SEQUENCE [LARGE SCALE GENOMIC DNA]</scope>
    <source>
        <strain evidence="6 7">IMCC34759</strain>
    </source>
</reference>
<organism evidence="6 7">
    <name type="scientific">Flavobacterium cheongpyeongense</name>
    <dbReference type="NCBI Taxonomy" id="2212651"/>
    <lineage>
        <taxon>Bacteria</taxon>
        <taxon>Pseudomonadati</taxon>
        <taxon>Bacteroidota</taxon>
        <taxon>Flavobacteriia</taxon>
        <taxon>Flavobacteriales</taxon>
        <taxon>Flavobacteriaceae</taxon>
        <taxon>Flavobacterium</taxon>
    </lineage>
</organism>
<evidence type="ECO:0000256" key="4">
    <source>
        <dbReference type="ARBA" id="ARBA00025742"/>
    </source>
</evidence>
<gene>
    <name evidence="6" type="ORF">DMB65_09770</name>
</gene>